<dbReference type="EMBL" id="BLAL01000001">
    <property type="protein sequence ID" value="GES72460.1"/>
    <property type="molecule type" value="Genomic_DNA"/>
</dbReference>
<reference evidence="1" key="1">
    <citation type="submission" date="2019-10" db="EMBL/GenBank/DDBJ databases">
        <title>Conservation and host-specific expression of non-tandemly repeated heterogenous ribosome RNA gene in arbuscular mycorrhizal fungi.</title>
        <authorList>
            <person name="Maeda T."/>
            <person name="Kobayashi Y."/>
            <person name="Nakagawa T."/>
            <person name="Ezawa T."/>
            <person name="Yamaguchi K."/>
            <person name="Bino T."/>
            <person name="Nishimoto Y."/>
            <person name="Shigenobu S."/>
            <person name="Kawaguchi M."/>
        </authorList>
    </citation>
    <scope>NUCLEOTIDE SEQUENCE</scope>
    <source>
        <strain evidence="1">HR1</strain>
    </source>
</reference>
<sequence length="95" mass="11299">MAKIHLFYVFNIKNELAYISQQYTENEVYKMINESILLQFEEKNETDNRRNIPILDISNHEVNNISDNKSDGENELNNSKNIEMKSNYNIKELIQ</sequence>
<comment type="caution">
    <text evidence="1">The sequence shown here is derived from an EMBL/GenBank/DDBJ whole genome shotgun (WGS) entry which is preliminary data.</text>
</comment>
<dbReference type="AlphaFoldDB" id="A0A8H3KR01"/>
<evidence type="ECO:0000313" key="1">
    <source>
        <dbReference type="EMBL" id="GES72460.1"/>
    </source>
</evidence>
<organism evidence="1 2">
    <name type="scientific">Rhizophagus clarus</name>
    <dbReference type="NCBI Taxonomy" id="94130"/>
    <lineage>
        <taxon>Eukaryota</taxon>
        <taxon>Fungi</taxon>
        <taxon>Fungi incertae sedis</taxon>
        <taxon>Mucoromycota</taxon>
        <taxon>Glomeromycotina</taxon>
        <taxon>Glomeromycetes</taxon>
        <taxon>Glomerales</taxon>
        <taxon>Glomeraceae</taxon>
        <taxon>Rhizophagus</taxon>
    </lineage>
</organism>
<name>A0A8H3KR01_9GLOM</name>
<protein>
    <submittedName>
        <fullName evidence="1">Uncharacterized protein</fullName>
    </submittedName>
</protein>
<evidence type="ECO:0000313" key="2">
    <source>
        <dbReference type="Proteomes" id="UP000615446"/>
    </source>
</evidence>
<gene>
    <name evidence="1" type="ORF">RCL2_000003400</name>
</gene>
<proteinExistence type="predicted"/>
<accession>A0A8H3KR01</accession>
<dbReference type="Proteomes" id="UP000615446">
    <property type="component" value="Unassembled WGS sequence"/>
</dbReference>
<dbReference type="OrthoDB" id="2404301at2759"/>